<evidence type="ECO:0000313" key="2">
    <source>
        <dbReference type="EMBL" id="KAL2802261.1"/>
    </source>
</evidence>
<protein>
    <submittedName>
        <fullName evidence="2">Uncharacterized protein</fullName>
    </submittedName>
</protein>
<dbReference type="PANTHER" id="PTHR37540:SF5">
    <property type="entry name" value="TRANSCRIPTION FACTOR DOMAIN-CONTAINING PROTEIN"/>
    <property type="match status" value="1"/>
</dbReference>
<dbReference type="InterPro" id="IPR021858">
    <property type="entry name" value="Fun_TF"/>
</dbReference>
<reference evidence="2 3" key="1">
    <citation type="submission" date="2024-07" db="EMBL/GenBank/DDBJ databases">
        <title>Section-level genome sequencing and comparative genomics of Aspergillus sections Usti and Cavernicolus.</title>
        <authorList>
            <consortium name="Lawrence Berkeley National Laboratory"/>
            <person name="Nybo J.L."/>
            <person name="Vesth T.C."/>
            <person name="Theobald S."/>
            <person name="Frisvad J.C."/>
            <person name="Larsen T.O."/>
            <person name="Kjaerboelling I."/>
            <person name="Rothschild-Mancinelli K."/>
            <person name="Lyhne E.K."/>
            <person name="Kogle M.E."/>
            <person name="Barry K."/>
            <person name="Clum A."/>
            <person name="Na H."/>
            <person name="Ledsgaard L."/>
            <person name="Lin J."/>
            <person name="Lipzen A."/>
            <person name="Kuo A."/>
            <person name="Riley R."/>
            <person name="Mondo S."/>
            <person name="Labutti K."/>
            <person name="Haridas S."/>
            <person name="Pangalinan J."/>
            <person name="Salamov A.A."/>
            <person name="Simmons B.A."/>
            <person name="Magnuson J.K."/>
            <person name="Chen J."/>
            <person name="Drula E."/>
            <person name="Henrissat B."/>
            <person name="Wiebenga A."/>
            <person name="Lubbers R.J."/>
            <person name="Gomes A.C."/>
            <person name="Makela M.R."/>
            <person name="Stajich J."/>
            <person name="Grigoriev I.V."/>
            <person name="Mortensen U.H."/>
            <person name="De Vries R.P."/>
            <person name="Baker S.E."/>
            <person name="Andersen M.R."/>
        </authorList>
    </citation>
    <scope>NUCLEOTIDE SEQUENCE [LARGE SCALE GENOMIC DNA]</scope>
    <source>
        <strain evidence="2 3">CBS 588.65</strain>
    </source>
</reference>
<accession>A0ABR4GTR3</accession>
<name>A0ABR4GTR3_9EURO</name>
<dbReference type="Pfam" id="PF11951">
    <property type="entry name" value="Fungal_trans_2"/>
    <property type="match status" value="1"/>
</dbReference>
<dbReference type="PANTHER" id="PTHR37540">
    <property type="entry name" value="TRANSCRIPTION FACTOR (ACR-2), PUTATIVE-RELATED-RELATED"/>
    <property type="match status" value="1"/>
</dbReference>
<feature type="compositionally biased region" description="Basic and acidic residues" evidence="1">
    <location>
        <begin position="79"/>
        <end position="88"/>
    </location>
</feature>
<evidence type="ECO:0000256" key="1">
    <source>
        <dbReference type="SAM" id="MobiDB-lite"/>
    </source>
</evidence>
<proteinExistence type="predicted"/>
<dbReference type="Proteomes" id="UP001610334">
    <property type="component" value="Unassembled WGS sequence"/>
</dbReference>
<sequence>MGGHGSHEGAPPELLFVDYREDNPQNRAIDKQKRVFAQRTHQWKKRQAAVERLKTSTHVFRQRLPFAYKPVADSSDASTDERGRHDGEDPAPAAAGTYVPHSFMEMARMAKLFSPQTYLGQGFVDPFGTTAVPMDEHMNMYFHHLRNFTLIKSYPLDISRMSVWWWQQALSQPAIQLALLVSAAGQHKVMSTLNNAPFQCRQRSHRQLLRLRGYVINMLNDLLRNPGAISESTILVVALFRAIEAISGNVEDATAHTKGLEVLIQLNGGLETLDHMTLSQIYHGDTMYATLTGTFPHLPLVPRWRGEILQEANIFHSTSDIIWRLEDKPDEASRLSMLGTSFSEAPWYPGLEDSMKTFLRISQRLVQYYEVARLRPSIIMPTDNDLFVLLKHQLVAIRYPVAAAGPSGPLVPGSSLLNEPLRITLLIYLHMRTWHFQNIPIMRYMVNSLQQILLLCKTIRQTAPDALFWILFIGGMASRGYNGHSWFVSQLAEISRYLALRDWATAREVLGGFFYTDQPDEPGGEELWDQVALAG</sequence>
<organism evidence="2 3">
    <name type="scientific">Aspergillus granulosus</name>
    <dbReference type="NCBI Taxonomy" id="176169"/>
    <lineage>
        <taxon>Eukaryota</taxon>
        <taxon>Fungi</taxon>
        <taxon>Dikarya</taxon>
        <taxon>Ascomycota</taxon>
        <taxon>Pezizomycotina</taxon>
        <taxon>Eurotiomycetes</taxon>
        <taxon>Eurotiomycetidae</taxon>
        <taxon>Eurotiales</taxon>
        <taxon>Aspergillaceae</taxon>
        <taxon>Aspergillus</taxon>
        <taxon>Aspergillus subgen. Nidulantes</taxon>
    </lineage>
</organism>
<comment type="caution">
    <text evidence="2">The sequence shown here is derived from an EMBL/GenBank/DDBJ whole genome shotgun (WGS) entry which is preliminary data.</text>
</comment>
<gene>
    <name evidence="2" type="ORF">BJX63DRAFT_120268</name>
</gene>
<feature type="region of interest" description="Disordered" evidence="1">
    <location>
        <begin position="71"/>
        <end position="95"/>
    </location>
</feature>
<keyword evidence="3" id="KW-1185">Reference proteome</keyword>
<dbReference type="EMBL" id="JBFXLT010000196">
    <property type="protein sequence ID" value="KAL2802261.1"/>
    <property type="molecule type" value="Genomic_DNA"/>
</dbReference>
<evidence type="ECO:0000313" key="3">
    <source>
        <dbReference type="Proteomes" id="UP001610334"/>
    </source>
</evidence>